<organism evidence="1 2">
    <name type="scientific">Arabis nemorensis</name>
    <dbReference type="NCBI Taxonomy" id="586526"/>
    <lineage>
        <taxon>Eukaryota</taxon>
        <taxon>Viridiplantae</taxon>
        <taxon>Streptophyta</taxon>
        <taxon>Embryophyta</taxon>
        <taxon>Tracheophyta</taxon>
        <taxon>Spermatophyta</taxon>
        <taxon>Magnoliopsida</taxon>
        <taxon>eudicotyledons</taxon>
        <taxon>Gunneridae</taxon>
        <taxon>Pentapetalae</taxon>
        <taxon>rosids</taxon>
        <taxon>malvids</taxon>
        <taxon>Brassicales</taxon>
        <taxon>Brassicaceae</taxon>
        <taxon>Arabideae</taxon>
        <taxon>Arabis</taxon>
    </lineage>
</organism>
<sequence length="71" mass="8285">MDWTEVEGACDIPNGICWPFGLFQDSCEDRCLDLKRNYYDGTCTPQPDIRSPWMDCMCCRYDSIDAEKETM</sequence>
<reference evidence="1" key="1">
    <citation type="submission" date="2019-07" db="EMBL/GenBank/DDBJ databases">
        <authorList>
            <person name="Dittberner H."/>
        </authorList>
    </citation>
    <scope>NUCLEOTIDE SEQUENCE [LARGE SCALE GENOMIC DNA]</scope>
</reference>
<proteinExistence type="predicted"/>
<dbReference type="Proteomes" id="UP000489600">
    <property type="component" value="Unassembled WGS sequence"/>
</dbReference>
<dbReference type="EMBL" id="CABITT030000007">
    <property type="protein sequence ID" value="VVB12113.1"/>
    <property type="molecule type" value="Genomic_DNA"/>
</dbReference>
<dbReference type="OrthoDB" id="10404365at2759"/>
<evidence type="ECO:0000313" key="1">
    <source>
        <dbReference type="EMBL" id="VVB12113.1"/>
    </source>
</evidence>
<keyword evidence="2" id="KW-1185">Reference proteome</keyword>
<comment type="caution">
    <text evidence="1">The sequence shown here is derived from an EMBL/GenBank/DDBJ whole genome shotgun (WGS) entry which is preliminary data.</text>
</comment>
<accession>A0A565CEM9</accession>
<protein>
    <recommendedName>
        <fullName evidence="3">Knottin scorpion toxin-like domain-containing protein</fullName>
    </recommendedName>
</protein>
<evidence type="ECO:0000313" key="2">
    <source>
        <dbReference type="Proteomes" id="UP000489600"/>
    </source>
</evidence>
<name>A0A565CEM9_9BRAS</name>
<dbReference type="AlphaFoldDB" id="A0A565CEM9"/>
<evidence type="ECO:0008006" key="3">
    <source>
        <dbReference type="Google" id="ProtNLM"/>
    </source>
</evidence>
<gene>
    <name evidence="1" type="ORF">ANE_LOCUS22557</name>
</gene>